<dbReference type="SUPFAM" id="SSF141673">
    <property type="entry name" value="MOSC N-terminal domain-like"/>
    <property type="match status" value="1"/>
</dbReference>
<dbReference type="Gene3D" id="2.40.33.20">
    <property type="entry name" value="PK beta-barrel domain-like"/>
    <property type="match status" value="1"/>
</dbReference>
<dbReference type="PANTHER" id="PTHR14237">
    <property type="entry name" value="MOLYBDOPTERIN COFACTOR SULFURASE MOSC"/>
    <property type="match status" value="1"/>
</dbReference>
<dbReference type="Pfam" id="PF03473">
    <property type="entry name" value="MOSC"/>
    <property type="match status" value="1"/>
</dbReference>
<protein>
    <submittedName>
        <fullName evidence="2">Molybdenum cofactor sulfurase</fullName>
    </submittedName>
</protein>
<dbReference type="Pfam" id="PF03476">
    <property type="entry name" value="MOSC_N"/>
    <property type="match status" value="1"/>
</dbReference>
<dbReference type="RefSeq" id="WP_018747058.1">
    <property type="nucleotide sequence ID" value="NZ_BSOZ01000008.1"/>
</dbReference>
<dbReference type="InterPro" id="IPR005302">
    <property type="entry name" value="MoCF_Sase_C"/>
</dbReference>
<dbReference type="SUPFAM" id="SSF50800">
    <property type="entry name" value="PK beta-barrel domain-like"/>
    <property type="match status" value="1"/>
</dbReference>
<sequence length="263" mass="28473">MSRPTVSALYRYPLKSAHGHPLAAALLGRAGLPDDRAWMIANADGRFVTGRELPQLVRIQATVDDTALTLAAPGLPTLTVPRATFTASHPAHVWGSDFPAWHGSAEADAWISEFTGQPLRLLYTGETQRRVKRHPDEPLGFADGYPLLLIGDASLAQLSEWAGQPLEMARFRPNLTIAGADAFAEDGWQRLRVGGAVIRLTKPCVRCAFTTVDPDTGDKHARQEPLRTLARHRKHPDGVIFGMNAIVETAGPVAVGDAVEVLE</sequence>
<dbReference type="InterPro" id="IPR005303">
    <property type="entry name" value="MOCOS_middle"/>
</dbReference>
<dbReference type="InterPro" id="IPR011037">
    <property type="entry name" value="Pyrv_Knase-like_insert_dom_sf"/>
</dbReference>
<organism evidence="2 3">
    <name type="scientific">Chitiniphilus shinanonensis</name>
    <dbReference type="NCBI Taxonomy" id="553088"/>
    <lineage>
        <taxon>Bacteria</taxon>
        <taxon>Pseudomonadati</taxon>
        <taxon>Pseudomonadota</taxon>
        <taxon>Betaproteobacteria</taxon>
        <taxon>Neisseriales</taxon>
        <taxon>Chitinibacteraceae</taxon>
        <taxon>Chitiniphilus</taxon>
    </lineage>
</organism>
<dbReference type="PROSITE" id="PS51340">
    <property type="entry name" value="MOSC"/>
    <property type="match status" value="1"/>
</dbReference>
<accession>A0ABQ6BPZ8</accession>
<dbReference type="Proteomes" id="UP001156836">
    <property type="component" value="Unassembled WGS sequence"/>
</dbReference>
<dbReference type="EMBL" id="BSOZ01000008">
    <property type="protein sequence ID" value="GLS03719.1"/>
    <property type="molecule type" value="Genomic_DNA"/>
</dbReference>
<evidence type="ECO:0000259" key="1">
    <source>
        <dbReference type="PROSITE" id="PS51340"/>
    </source>
</evidence>
<comment type="caution">
    <text evidence="2">The sequence shown here is derived from an EMBL/GenBank/DDBJ whole genome shotgun (WGS) entry which is preliminary data.</text>
</comment>
<name>A0ABQ6BPZ8_9NEIS</name>
<evidence type="ECO:0000313" key="2">
    <source>
        <dbReference type="EMBL" id="GLS03719.1"/>
    </source>
</evidence>
<feature type="domain" description="MOSC" evidence="1">
    <location>
        <begin position="119"/>
        <end position="262"/>
    </location>
</feature>
<keyword evidence="3" id="KW-1185">Reference proteome</keyword>
<gene>
    <name evidence="2" type="ORF">GCM10007860_08640</name>
</gene>
<reference evidence="3" key="1">
    <citation type="journal article" date="2019" name="Int. J. Syst. Evol. Microbiol.">
        <title>The Global Catalogue of Microorganisms (GCM) 10K type strain sequencing project: providing services to taxonomists for standard genome sequencing and annotation.</title>
        <authorList>
            <consortium name="The Broad Institute Genomics Platform"/>
            <consortium name="The Broad Institute Genome Sequencing Center for Infectious Disease"/>
            <person name="Wu L."/>
            <person name="Ma J."/>
        </authorList>
    </citation>
    <scope>NUCLEOTIDE SEQUENCE [LARGE SCALE GENOMIC DNA]</scope>
    <source>
        <strain evidence="3">NBRC 104970</strain>
    </source>
</reference>
<dbReference type="PANTHER" id="PTHR14237:SF19">
    <property type="entry name" value="MITOCHONDRIAL AMIDOXIME REDUCING COMPONENT 1"/>
    <property type="match status" value="1"/>
</dbReference>
<proteinExistence type="predicted"/>
<evidence type="ECO:0000313" key="3">
    <source>
        <dbReference type="Proteomes" id="UP001156836"/>
    </source>
</evidence>